<evidence type="ECO:0000313" key="5">
    <source>
        <dbReference type="EMBL" id="CAA9495679.1"/>
    </source>
</evidence>
<dbReference type="PRINTS" id="PR00469">
    <property type="entry name" value="PNDRDTASEII"/>
</dbReference>
<keyword evidence="2 5" id="KW-0560">Oxidoreductase</keyword>
<dbReference type="GO" id="GO:0004791">
    <property type="term" value="F:thioredoxin-disulfide reductase (NADPH) activity"/>
    <property type="evidence" value="ECO:0007669"/>
    <property type="project" value="UniProtKB-EC"/>
</dbReference>
<dbReference type="PRINTS" id="PR00368">
    <property type="entry name" value="FADPNR"/>
</dbReference>
<gene>
    <name evidence="5" type="ORF">AVDCRST_MAG38-2894</name>
</gene>
<dbReference type="Gene3D" id="3.50.50.60">
    <property type="entry name" value="FAD/NAD(P)-binding domain"/>
    <property type="match status" value="2"/>
</dbReference>
<comment type="catalytic activity">
    <reaction evidence="3">
        <text>[thioredoxin]-dithiol + NADP(+) = [thioredoxin]-disulfide + NADPH + H(+)</text>
        <dbReference type="Rhea" id="RHEA:20345"/>
        <dbReference type="Rhea" id="RHEA-COMP:10698"/>
        <dbReference type="Rhea" id="RHEA-COMP:10700"/>
        <dbReference type="ChEBI" id="CHEBI:15378"/>
        <dbReference type="ChEBI" id="CHEBI:29950"/>
        <dbReference type="ChEBI" id="CHEBI:50058"/>
        <dbReference type="ChEBI" id="CHEBI:57783"/>
        <dbReference type="ChEBI" id="CHEBI:58349"/>
        <dbReference type="EC" id="1.8.1.9"/>
    </reaction>
</comment>
<dbReference type="AlphaFoldDB" id="A0A6J4SH27"/>
<evidence type="ECO:0000256" key="2">
    <source>
        <dbReference type="ARBA" id="ARBA00023002"/>
    </source>
</evidence>
<evidence type="ECO:0000259" key="4">
    <source>
        <dbReference type="Pfam" id="PF07992"/>
    </source>
</evidence>
<dbReference type="EC" id="1.8.1.9" evidence="5"/>
<evidence type="ECO:0000256" key="1">
    <source>
        <dbReference type="ARBA" id="ARBA00022630"/>
    </source>
</evidence>
<evidence type="ECO:0000256" key="3">
    <source>
        <dbReference type="ARBA" id="ARBA00048132"/>
    </source>
</evidence>
<accession>A0A6J4SH27</accession>
<dbReference type="InterPro" id="IPR023753">
    <property type="entry name" value="FAD/NAD-binding_dom"/>
</dbReference>
<dbReference type="Pfam" id="PF07992">
    <property type="entry name" value="Pyr_redox_2"/>
    <property type="match status" value="1"/>
</dbReference>
<keyword evidence="1" id="KW-0285">Flavoprotein</keyword>
<proteinExistence type="predicted"/>
<protein>
    <submittedName>
        <fullName evidence="5">Thioredoxin reductase</fullName>
        <ecNumber evidence="5">1.8.1.9</ecNumber>
    </submittedName>
</protein>
<dbReference type="PANTHER" id="PTHR48105">
    <property type="entry name" value="THIOREDOXIN REDUCTASE 1-RELATED-RELATED"/>
    <property type="match status" value="1"/>
</dbReference>
<dbReference type="SUPFAM" id="SSF51905">
    <property type="entry name" value="FAD/NAD(P)-binding domain"/>
    <property type="match status" value="1"/>
</dbReference>
<feature type="domain" description="FAD/NAD(P)-binding" evidence="4">
    <location>
        <begin position="5"/>
        <end position="282"/>
    </location>
</feature>
<dbReference type="EMBL" id="CADCVJ010000235">
    <property type="protein sequence ID" value="CAA9495679.1"/>
    <property type="molecule type" value="Genomic_DNA"/>
</dbReference>
<name>A0A6J4SH27_9ACTN</name>
<organism evidence="5">
    <name type="scientific">uncultured Solirubrobacteraceae bacterium</name>
    <dbReference type="NCBI Taxonomy" id="1162706"/>
    <lineage>
        <taxon>Bacteria</taxon>
        <taxon>Bacillati</taxon>
        <taxon>Actinomycetota</taxon>
        <taxon>Thermoleophilia</taxon>
        <taxon>Solirubrobacterales</taxon>
        <taxon>Solirubrobacteraceae</taxon>
        <taxon>environmental samples</taxon>
    </lineage>
</organism>
<reference evidence="5" key="1">
    <citation type="submission" date="2020-02" db="EMBL/GenBank/DDBJ databases">
        <authorList>
            <person name="Meier V. D."/>
        </authorList>
    </citation>
    <scope>NUCLEOTIDE SEQUENCE</scope>
    <source>
        <strain evidence="5">AVDCRST_MAG38</strain>
    </source>
</reference>
<dbReference type="InterPro" id="IPR050097">
    <property type="entry name" value="Ferredoxin-NADP_redctase_2"/>
</dbReference>
<sequence length="301" mass="31156">MPVIDAVVVGGGPAGLSTALVLGRARRRVLVVDTGRPANAVSSTVGGLLAQTGVAPGELRRVGRRQLAEHPTVDVRTAAALDAEPSGGGVAVTIEDRAPVLARALVLAHGLRYDPPPLPGVGPLWGRSVFHCPFCDGWEVRGRRLAVHGNGPQAVRSALLVAGWTDDVVLCTDGPARLEGAEPVLARAGVRVREDPIRRLRGGSDGALLAIEFITGPLEVRDALFVRTQRDQPNRLASTLGCRLSAAGTIVTDVDGRTGIPGVYAAGDAATEHSRSVANAIGFGSRVGYAIVLDQLARAAS</sequence>
<dbReference type="InterPro" id="IPR036188">
    <property type="entry name" value="FAD/NAD-bd_sf"/>
</dbReference>